<accession>A0A2A6C5A0</accession>
<evidence type="ECO:0000256" key="1">
    <source>
        <dbReference type="ARBA" id="ARBA00007796"/>
    </source>
</evidence>
<evidence type="ECO:0000256" key="2">
    <source>
        <dbReference type="ARBA" id="ARBA00023054"/>
    </source>
</evidence>
<reference evidence="5" key="2">
    <citation type="submission" date="2022-06" db="UniProtKB">
        <authorList>
            <consortium name="EnsemblMetazoa"/>
        </authorList>
    </citation>
    <scope>IDENTIFICATION</scope>
    <source>
        <strain evidence="5">PS312</strain>
    </source>
</reference>
<gene>
    <name evidence="5" type="primary">WBGene00098234</name>
</gene>
<feature type="coiled-coil region" evidence="3">
    <location>
        <begin position="263"/>
        <end position="290"/>
    </location>
</feature>
<comment type="similarity">
    <text evidence="1">Belongs to the SH3BP5 family.</text>
</comment>
<dbReference type="PANTHER" id="PTHR19423">
    <property type="entry name" value="SH3 DOMAIN-BINDING PROTEIN 5"/>
    <property type="match status" value="1"/>
</dbReference>
<dbReference type="Proteomes" id="UP000005239">
    <property type="component" value="Unassembled WGS sequence"/>
</dbReference>
<evidence type="ECO:0000256" key="3">
    <source>
        <dbReference type="SAM" id="Coils"/>
    </source>
</evidence>
<evidence type="ECO:0000256" key="4">
    <source>
        <dbReference type="SAM" id="MobiDB-lite"/>
    </source>
</evidence>
<name>A0A2A6C5A0_PRIPA</name>
<feature type="compositionally biased region" description="Acidic residues" evidence="4">
    <location>
        <begin position="70"/>
        <end position="83"/>
    </location>
</feature>
<feature type="compositionally biased region" description="Low complexity" evidence="4">
    <location>
        <begin position="423"/>
        <end position="442"/>
    </location>
</feature>
<proteinExistence type="inferred from homology"/>
<dbReference type="OrthoDB" id="446789at2759"/>
<dbReference type="AlphaFoldDB" id="A0A2A6C5A0"/>
<dbReference type="EnsemblMetazoa" id="PPA08680.1">
    <property type="protein sequence ID" value="PPA08680.1"/>
    <property type="gene ID" value="WBGene00098234"/>
</dbReference>
<keyword evidence="6" id="KW-1185">Reference proteome</keyword>
<dbReference type="GO" id="GO:0005737">
    <property type="term" value="C:cytoplasm"/>
    <property type="evidence" value="ECO:0000318"/>
    <property type="project" value="GO_Central"/>
</dbReference>
<sequence>GVHMLDASMLAGVAVAPPPSPSSSDGGLLKLKDQPSTTRGALSINSDSCTASDSCVGDLDDVGSSLGGDEREEPGDDSSEEDTFPSLDPRHLNAVHEELEKLNIATDVINKLELQLDGARAAFREIQGSWSEKLKELSKKYGSAIAKARPYYEAKLQERRLREESQRAAIRFERASNLLAVAKQQVSLTQDSLNRQSTVHPECLEVLNHHILRVSEAENERAAAEDAHCALARQMLSLAGSISAQEKEHRSAIKKSRSYFDQRLEFSRVLEQQKALIQRLETEVRQKKCDYTTSLRNLERISDSIHEQRSIGGISNASSARRERGALAESEAAGPPPYQPTAPPAYDAHHFEEDDQDESLAPVLSMISEETAADWEEKTRRSLGTGVILIAQQLMGGKPPREEKRDFDLFDSQTDVSYRTSLPLCTPPSSSHASGDSSEVSSLASGRTGMDDEQLAGMLRSHSTLIQEIDASLDRVSSHFKRSVSDADPESGIECGGAH</sequence>
<evidence type="ECO:0000313" key="5">
    <source>
        <dbReference type="EnsemblMetazoa" id="PPA08680.1"/>
    </source>
</evidence>
<feature type="region of interest" description="Disordered" evidence="4">
    <location>
        <begin position="306"/>
        <end position="348"/>
    </location>
</feature>
<evidence type="ECO:0000313" key="6">
    <source>
        <dbReference type="Proteomes" id="UP000005239"/>
    </source>
</evidence>
<organism evidence="5 6">
    <name type="scientific">Pristionchus pacificus</name>
    <name type="common">Parasitic nematode worm</name>
    <dbReference type="NCBI Taxonomy" id="54126"/>
    <lineage>
        <taxon>Eukaryota</taxon>
        <taxon>Metazoa</taxon>
        <taxon>Ecdysozoa</taxon>
        <taxon>Nematoda</taxon>
        <taxon>Chromadorea</taxon>
        <taxon>Rhabditida</taxon>
        <taxon>Rhabditina</taxon>
        <taxon>Diplogasteromorpha</taxon>
        <taxon>Diplogasteroidea</taxon>
        <taxon>Neodiplogasteridae</taxon>
        <taxon>Pristionchus</taxon>
    </lineage>
</organism>
<feature type="compositionally biased region" description="Pro residues" evidence="4">
    <location>
        <begin position="334"/>
        <end position="343"/>
    </location>
</feature>
<feature type="region of interest" description="Disordered" evidence="4">
    <location>
        <begin position="13"/>
        <end position="88"/>
    </location>
</feature>
<dbReference type="GO" id="GO:0035556">
    <property type="term" value="P:intracellular signal transduction"/>
    <property type="evidence" value="ECO:0000318"/>
    <property type="project" value="GO_Central"/>
</dbReference>
<feature type="compositionally biased region" description="Polar residues" evidence="4">
    <location>
        <begin position="34"/>
        <end position="53"/>
    </location>
</feature>
<protein>
    <submittedName>
        <fullName evidence="5">Uncharacterized protein</fullName>
    </submittedName>
</protein>
<feature type="region of interest" description="Disordered" evidence="4">
    <location>
        <begin position="423"/>
        <end position="459"/>
    </location>
</feature>
<keyword evidence="2 3" id="KW-0175">Coiled coil</keyword>
<reference evidence="6" key="1">
    <citation type="journal article" date="2008" name="Nat. Genet.">
        <title>The Pristionchus pacificus genome provides a unique perspective on nematode lifestyle and parasitism.</title>
        <authorList>
            <person name="Dieterich C."/>
            <person name="Clifton S.W."/>
            <person name="Schuster L.N."/>
            <person name="Chinwalla A."/>
            <person name="Delehaunty K."/>
            <person name="Dinkelacker I."/>
            <person name="Fulton L."/>
            <person name="Fulton R."/>
            <person name="Godfrey J."/>
            <person name="Minx P."/>
            <person name="Mitreva M."/>
            <person name="Roeseler W."/>
            <person name="Tian H."/>
            <person name="Witte H."/>
            <person name="Yang S.P."/>
            <person name="Wilson R.K."/>
            <person name="Sommer R.J."/>
        </authorList>
    </citation>
    <scope>NUCLEOTIDE SEQUENCE [LARGE SCALE GENOMIC DNA]</scope>
    <source>
        <strain evidence="6">PS312</strain>
    </source>
</reference>
<dbReference type="InterPro" id="IPR007940">
    <property type="entry name" value="SH3BP5"/>
</dbReference>
<dbReference type="PANTHER" id="PTHR19423:SF1">
    <property type="entry name" value="SH3 DOMAIN-BINDING PROTEIN 5"/>
    <property type="match status" value="1"/>
</dbReference>
<dbReference type="Pfam" id="PF05276">
    <property type="entry name" value="SH3BP5"/>
    <property type="match status" value="1"/>
</dbReference>
<dbReference type="GO" id="GO:0004860">
    <property type="term" value="F:protein kinase inhibitor activity"/>
    <property type="evidence" value="ECO:0000318"/>
    <property type="project" value="GO_Central"/>
</dbReference>
<feature type="region of interest" description="Disordered" evidence="4">
    <location>
        <begin position="477"/>
        <end position="499"/>
    </location>
</feature>
<accession>A0A8R1YB19</accession>